<evidence type="ECO:0000313" key="1">
    <source>
        <dbReference type="EMBL" id="EKC56136.1"/>
    </source>
</evidence>
<protein>
    <submittedName>
        <fullName evidence="1">Uncharacterized protein</fullName>
    </submittedName>
</protein>
<gene>
    <name evidence="1" type="ORF">LEA_14985</name>
</gene>
<feature type="non-terminal residue" evidence="1">
    <location>
        <position position="72"/>
    </location>
</feature>
<sequence>MNLKEVSELRRRFRMDRNAISRIYGCFVNSSREIVSYIDESMGILPQDEAEKYLNLLKKALSGKIGKNLIDI</sequence>
<name>K1TA12_9ZZZZ</name>
<reference evidence="1" key="1">
    <citation type="journal article" date="2013" name="Environ. Microbiol.">
        <title>Microbiota from the distal guts of lean and obese adolescents exhibit partial functional redundancy besides clear differences in community structure.</title>
        <authorList>
            <person name="Ferrer M."/>
            <person name="Ruiz A."/>
            <person name="Lanza F."/>
            <person name="Haange S.B."/>
            <person name="Oberbach A."/>
            <person name="Till H."/>
            <person name="Bargiela R."/>
            <person name="Campoy C."/>
            <person name="Segura M.T."/>
            <person name="Richter M."/>
            <person name="von Bergen M."/>
            <person name="Seifert J."/>
            <person name="Suarez A."/>
        </authorList>
    </citation>
    <scope>NUCLEOTIDE SEQUENCE</scope>
</reference>
<comment type="caution">
    <text evidence="1">The sequence shown here is derived from an EMBL/GenBank/DDBJ whole genome shotgun (WGS) entry which is preliminary data.</text>
</comment>
<accession>K1TA12</accession>
<dbReference type="Pfam" id="PF14199">
    <property type="entry name" value="DUF4317"/>
    <property type="match status" value="1"/>
</dbReference>
<organism evidence="1">
    <name type="scientific">human gut metagenome</name>
    <dbReference type="NCBI Taxonomy" id="408170"/>
    <lineage>
        <taxon>unclassified sequences</taxon>
        <taxon>metagenomes</taxon>
        <taxon>organismal metagenomes</taxon>
    </lineage>
</organism>
<dbReference type="AlphaFoldDB" id="K1TA12"/>
<proteinExistence type="predicted"/>
<dbReference type="InterPro" id="IPR025466">
    <property type="entry name" value="DUF4317"/>
</dbReference>
<dbReference type="EMBL" id="AJWY01010223">
    <property type="protein sequence ID" value="EKC56136.1"/>
    <property type="molecule type" value="Genomic_DNA"/>
</dbReference>